<dbReference type="EMBL" id="BDGG01000012">
    <property type="protein sequence ID" value="GAV05283.1"/>
    <property type="molecule type" value="Genomic_DNA"/>
</dbReference>
<proteinExistence type="predicted"/>
<comment type="caution">
    <text evidence="1">The sequence shown here is derived from an EMBL/GenBank/DDBJ whole genome shotgun (WGS) entry which is preliminary data.</text>
</comment>
<dbReference type="Proteomes" id="UP000186922">
    <property type="component" value="Unassembled WGS sequence"/>
</dbReference>
<protein>
    <submittedName>
        <fullName evidence="1">Uncharacterized protein</fullName>
    </submittedName>
</protein>
<gene>
    <name evidence="1" type="primary">RvY_15438-1</name>
    <name evidence="1" type="synonym">RvY_15438.1</name>
    <name evidence="1" type="ORF">RvY_15438</name>
</gene>
<name>A0A1D1VY75_RAMVA</name>
<reference evidence="1 2" key="1">
    <citation type="journal article" date="2016" name="Nat. Commun.">
        <title>Extremotolerant tardigrade genome and improved radiotolerance of human cultured cells by tardigrade-unique protein.</title>
        <authorList>
            <person name="Hashimoto T."/>
            <person name="Horikawa D.D."/>
            <person name="Saito Y."/>
            <person name="Kuwahara H."/>
            <person name="Kozuka-Hata H."/>
            <person name="Shin-I T."/>
            <person name="Minakuchi Y."/>
            <person name="Ohishi K."/>
            <person name="Motoyama A."/>
            <person name="Aizu T."/>
            <person name="Enomoto A."/>
            <person name="Kondo K."/>
            <person name="Tanaka S."/>
            <person name="Hara Y."/>
            <person name="Koshikawa S."/>
            <person name="Sagara H."/>
            <person name="Miura T."/>
            <person name="Yokobori S."/>
            <person name="Miyagawa K."/>
            <person name="Suzuki Y."/>
            <person name="Kubo T."/>
            <person name="Oyama M."/>
            <person name="Kohara Y."/>
            <person name="Fujiyama A."/>
            <person name="Arakawa K."/>
            <person name="Katayama T."/>
            <person name="Toyoda A."/>
            <person name="Kunieda T."/>
        </authorList>
    </citation>
    <scope>NUCLEOTIDE SEQUENCE [LARGE SCALE GENOMIC DNA]</scope>
    <source>
        <strain evidence="1 2">YOKOZUNA-1</strain>
    </source>
</reference>
<sequence length="97" mass="11143">MSHEYRSIGSEHGARIKSFVRTTSLTNALLRDANYFRRGSQERHCSWCSSVPKRALKEEIKRSYKLYCPRRDTAACGHLDRCPGTTSTLPPAFVYME</sequence>
<accession>A0A1D1VY75</accession>
<organism evidence="1 2">
    <name type="scientific">Ramazzottius varieornatus</name>
    <name type="common">Water bear</name>
    <name type="synonym">Tardigrade</name>
    <dbReference type="NCBI Taxonomy" id="947166"/>
    <lineage>
        <taxon>Eukaryota</taxon>
        <taxon>Metazoa</taxon>
        <taxon>Ecdysozoa</taxon>
        <taxon>Tardigrada</taxon>
        <taxon>Eutardigrada</taxon>
        <taxon>Parachela</taxon>
        <taxon>Hypsibioidea</taxon>
        <taxon>Ramazzottiidae</taxon>
        <taxon>Ramazzottius</taxon>
    </lineage>
</organism>
<keyword evidence="2" id="KW-1185">Reference proteome</keyword>
<evidence type="ECO:0000313" key="2">
    <source>
        <dbReference type="Proteomes" id="UP000186922"/>
    </source>
</evidence>
<dbReference type="AlphaFoldDB" id="A0A1D1VY75"/>
<evidence type="ECO:0000313" key="1">
    <source>
        <dbReference type="EMBL" id="GAV05283.1"/>
    </source>
</evidence>